<comment type="caution">
    <text evidence="7">The sequence shown here is derived from an EMBL/GenBank/DDBJ whole genome shotgun (WGS) entry which is preliminary data.</text>
</comment>
<dbReference type="UniPathway" id="UPA00031">
    <property type="reaction ID" value="UER00011"/>
</dbReference>
<dbReference type="PANTHER" id="PTHR23133:SF2">
    <property type="entry name" value="IMIDAZOLEGLYCEROL-PHOSPHATE DEHYDRATASE"/>
    <property type="match status" value="1"/>
</dbReference>
<dbReference type="InterPro" id="IPR020568">
    <property type="entry name" value="Ribosomal_Su5_D2-typ_SF"/>
</dbReference>
<reference evidence="7 8" key="1">
    <citation type="submission" date="2018-05" db="EMBL/GenBank/DDBJ databases">
        <title>Genomic Encyclopedia of Type Strains, Phase III (KMG-III): the genomes of soil and plant-associated and newly described type strains.</title>
        <authorList>
            <person name="Whitman W."/>
        </authorList>
    </citation>
    <scope>NUCLEOTIDE SEQUENCE [LARGE SCALE GENOMIC DNA]</scope>
    <source>
        <strain evidence="7 8">CECT 5696</strain>
    </source>
</reference>
<dbReference type="SUPFAM" id="SSF54211">
    <property type="entry name" value="Ribosomal protein S5 domain 2-like"/>
    <property type="match status" value="2"/>
</dbReference>
<keyword evidence="6" id="KW-0963">Cytoplasm</keyword>
<dbReference type="GO" id="GO:0000105">
    <property type="term" value="P:L-histidine biosynthetic process"/>
    <property type="evidence" value="ECO:0007669"/>
    <property type="project" value="UniProtKB-UniRule"/>
</dbReference>
<dbReference type="EC" id="4.2.1.19" evidence="6"/>
<dbReference type="Pfam" id="PF00475">
    <property type="entry name" value="IGPD"/>
    <property type="match status" value="1"/>
</dbReference>
<accession>A0A2V2YWM7</accession>
<dbReference type="PANTHER" id="PTHR23133">
    <property type="entry name" value="IMIDAZOLEGLYCEROL-PHOSPHATE DEHYDRATASE HIS7"/>
    <property type="match status" value="1"/>
</dbReference>
<dbReference type="HAMAP" id="MF_00076">
    <property type="entry name" value="HisB"/>
    <property type="match status" value="1"/>
</dbReference>
<dbReference type="CDD" id="cd07914">
    <property type="entry name" value="IGPD"/>
    <property type="match status" value="1"/>
</dbReference>
<evidence type="ECO:0000256" key="5">
    <source>
        <dbReference type="ARBA" id="ARBA00023239"/>
    </source>
</evidence>
<dbReference type="InterPro" id="IPR000807">
    <property type="entry name" value="ImidazoleglycerolP_deHydtase"/>
</dbReference>
<dbReference type="PROSITE" id="PS00954">
    <property type="entry name" value="IGP_DEHYDRATASE_1"/>
    <property type="match status" value="1"/>
</dbReference>
<evidence type="ECO:0000256" key="1">
    <source>
        <dbReference type="ARBA" id="ARBA00005047"/>
    </source>
</evidence>
<dbReference type="NCBIfam" id="NF002111">
    <property type="entry name" value="PRK00951.2-1"/>
    <property type="match status" value="1"/>
</dbReference>
<dbReference type="NCBIfam" id="NF002114">
    <property type="entry name" value="PRK00951.2-4"/>
    <property type="match status" value="1"/>
</dbReference>
<dbReference type="EMBL" id="QGTQ01000009">
    <property type="protein sequence ID" value="PWW02434.1"/>
    <property type="molecule type" value="Genomic_DNA"/>
</dbReference>
<comment type="catalytic activity">
    <reaction evidence="6">
        <text>D-erythro-1-(imidazol-4-yl)glycerol 3-phosphate = 3-(imidazol-4-yl)-2-oxopropyl phosphate + H2O</text>
        <dbReference type="Rhea" id="RHEA:11040"/>
        <dbReference type="ChEBI" id="CHEBI:15377"/>
        <dbReference type="ChEBI" id="CHEBI:57766"/>
        <dbReference type="ChEBI" id="CHEBI:58278"/>
        <dbReference type="EC" id="4.2.1.19"/>
    </reaction>
</comment>
<dbReference type="FunFam" id="3.30.230.40:FF:000001">
    <property type="entry name" value="Imidazoleglycerol-phosphate dehydratase HisB"/>
    <property type="match status" value="1"/>
</dbReference>
<keyword evidence="8" id="KW-1185">Reference proteome</keyword>
<dbReference type="Gene3D" id="3.30.230.40">
    <property type="entry name" value="Imidazole glycerol phosphate dehydratase, domain 1"/>
    <property type="match status" value="2"/>
</dbReference>
<evidence type="ECO:0000313" key="8">
    <source>
        <dbReference type="Proteomes" id="UP000246635"/>
    </source>
</evidence>
<evidence type="ECO:0000256" key="4">
    <source>
        <dbReference type="ARBA" id="ARBA00023102"/>
    </source>
</evidence>
<dbReference type="FunFam" id="3.30.230.40:FF:000003">
    <property type="entry name" value="Imidazoleglycerol-phosphate dehydratase HisB"/>
    <property type="match status" value="1"/>
</dbReference>
<keyword evidence="4 6" id="KW-0368">Histidine biosynthesis</keyword>
<sequence>MNSFVYQYQKAIPQLRREFVRVREALISRKTNETAIKLELNLDEYSEGSINTGIGFFNHMLTLFAFRAGIKLNVDCKGDLEIDGHHTVEDIGICLGQAIKKAVGDKRGINRYGSSRIPMDESLALVDLSISNRSFLVFNVEMPSTRVGEYETEFTEEFFHAVANNSGITIHINLEYGNNTHHINEAIFVAFGDALKKAISITSDVIPSTKGTLSL</sequence>
<keyword evidence="3 6" id="KW-0028">Amino-acid biosynthesis</keyword>
<evidence type="ECO:0000313" key="7">
    <source>
        <dbReference type="EMBL" id="PWW02434.1"/>
    </source>
</evidence>
<dbReference type="Proteomes" id="UP000246635">
    <property type="component" value="Unassembled WGS sequence"/>
</dbReference>
<comment type="pathway">
    <text evidence="1 6">Amino-acid biosynthesis; L-histidine biosynthesis; L-histidine from 5-phospho-alpha-D-ribose 1-diphosphate: step 6/9.</text>
</comment>
<evidence type="ECO:0000256" key="6">
    <source>
        <dbReference type="HAMAP-Rule" id="MF_00076"/>
    </source>
</evidence>
<gene>
    <name evidence="6" type="primary">hisB</name>
    <name evidence="7" type="ORF">DFQ01_10959</name>
</gene>
<evidence type="ECO:0000256" key="3">
    <source>
        <dbReference type="ARBA" id="ARBA00022605"/>
    </source>
</evidence>
<organism evidence="7 8">
    <name type="scientific">Paenibacillus cellulosilyticus</name>
    <dbReference type="NCBI Taxonomy" id="375489"/>
    <lineage>
        <taxon>Bacteria</taxon>
        <taxon>Bacillati</taxon>
        <taxon>Bacillota</taxon>
        <taxon>Bacilli</taxon>
        <taxon>Bacillales</taxon>
        <taxon>Paenibacillaceae</taxon>
        <taxon>Paenibacillus</taxon>
    </lineage>
</organism>
<dbReference type="GO" id="GO:0004424">
    <property type="term" value="F:imidazoleglycerol-phosphate dehydratase activity"/>
    <property type="evidence" value="ECO:0007669"/>
    <property type="project" value="UniProtKB-UniRule"/>
</dbReference>
<protein>
    <recommendedName>
        <fullName evidence="2 6">Imidazoleglycerol-phosphate dehydratase</fullName>
        <shortName evidence="6">IGPD</shortName>
        <ecNumber evidence="6">4.2.1.19</ecNumber>
    </recommendedName>
</protein>
<keyword evidence="5 6" id="KW-0456">Lyase</keyword>
<name>A0A2V2YWM7_9BACL</name>
<proteinExistence type="inferred from homology"/>
<dbReference type="GO" id="GO:0005737">
    <property type="term" value="C:cytoplasm"/>
    <property type="evidence" value="ECO:0007669"/>
    <property type="project" value="UniProtKB-SubCell"/>
</dbReference>
<comment type="similarity">
    <text evidence="6">Belongs to the imidazoleglycerol-phosphate dehydratase family.</text>
</comment>
<evidence type="ECO:0000256" key="2">
    <source>
        <dbReference type="ARBA" id="ARBA00016664"/>
    </source>
</evidence>
<dbReference type="InterPro" id="IPR038494">
    <property type="entry name" value="IGPD_sf"/>
</dbReference>
<comment type="subcellular location">
    <subcellularLocation>
        <location evidence="6">Cytoplasm</location>
    </subcellularLocation>
</comment>
<dbReference type="AlphaFoldDB" id="A0A2V2YWM7"/>
<dbReference type="InterPro" id="IPR020565">
    <property type="entry name" value="ImidazoleglycerP_deHydtase_CS"/>
</dbReference>